<reference evidence="2 3" key="1">
    <citation type="journal article" date="2012" name="BMC Genomics">
        <title>Sequencing the genome of Marssonina brunnea reveals fungus-poplar co-evolution.</title>
        <authorList>
            <person name="Zhu S."/>
            <person name="Cao Y.-Z."/>
            <person name="Jiang C."/>
            <person name="Tan B.-Y."/>
            <person name="Wang Z."/>
            <person name="Feng S."/>
            <person name="Zhang L."/>
            <person name="Su X.-H."/>
            <person name="Brejova B."/>
            <person name="Vinar T."/>
            <person name="Xu M."/>
            <person name="Wang M.-X."/>
            <person name="Zhang S.-G."/>
            <person name="Huang M.-R."/>
            <person name="Wu R."/>
            <person name="Zhou Y."/>
        </authorList>
    </citation>
    <scope>NUCLEOTIDE SEQUENCE [LARGE SCALE GENOMIC DNA]</scope>
    <source>
        <strain evidence="2 3">MB_m1</strain>
    </source>
</reference>
<dbReference type="KEGG" id="mbe:MBM_05413"/>
<dbReference type="GeneID" id="18761348"/>
<dbReference type="RefSeq" id="XP_007293302.1">
    <property type="nucleotide sequence ID" value="XM_007293240.1"/>
</dbReference>
<dbReference type="EMBL" id="JH921439">
    <property type="protein sequence ID" value="EKD16119.1"/>
    <property type="molecule type" value="Genomic_DNA"/>
</dbReference>
<evidence type="ECO:0000313" key="2">
    <source>
        <dbReference type="EMBL" id="EKD16119.1"/>
    </source>
</evidence>
<gene>
    <name evidence="2" type="ORF">MBM_05413</name>
</gene>
<feature type="compositionally biased region" description="Low complexity" evidence="1">
    <location>
        <begin position="43"/>
        <end position="54"/>
    </location>
</feature>
<dbReference type="InParanoid" id="K1XU32"/>
<evidence type="ECO:0000313" key="3">
    <source>
        <dbReference type="Proteomes" id="UP000006753"/>
    </source>
</evidence>
<protein>
    <submittedName>
        <fullName evidence="2">Uncharacterized protein</fullName>
    </submittedName>
</protein>
<feature type="region of interest" description="Disordered" evidence="1">
    <location>
        <begin position="1"/>
        <end position="86"/>
    </location>
</feature>
<name>K1XU32_MARBU</name>
<accession>K1XU32</accession>
<dbReference type="AlphaFoldDB" id="K1XU32"/>
<dbReference type="Proteomes" id="UP000006753">
    <property type="component" value="Unassembled WGS sequence"/>
</dbReference>
<proteinExistence type="predicted"/>
<sequence length="181" mass="19869">MNEAASPMHRSEATHYDADSESEAREAKNLAERRNHKPSHVAPSSSQQSPLSQPANTNNKKRTSSAQEVPYFDLRKDVPSGSKVYSRNQNQVAGQYQSCANAVRSVSAFEAPKAVPRADVQQSISFASENSGAGSLLAGSSTFESPLSRKKEAPQGTILGNCYWPFKRELQINNKHLFIIF</sequence>
<feature type="compositionally biased region" description="Basic and acidic residues" evidence="1">
    <location>
        <begin position="9"/>
        <end position="33"/>
    </location>
</feature>
<dbReference type="OrthoDB" id="10420697at2759"/>
<evidence type="ECO:0000256" key="1">
    <source>
        <dbReference type="SAM" id="MobiDB-lite"/>
    </source>
</evidence>
<organism evidence="2 3">
    <name type="scientific">Marssonina brunnea f. sp. multigermtubi (strain MB_m1)</name>
    <name type="common">Marssonina leaf spot fungus</name>
    <dbReference type="NCBI Taxonomy" id="1072389"/>
    <lineage>
        <taxon>Eukaryota</taxon>
        <taxon>Fungi</taxon>
        <taxon>Dikarya</taxon>
        <taxon>Ascomycota</taxon>
        <taxon>Pezizomycotina</taxon>
        <taxon>Leotiomycetes</taxon>
        <taxon>Helotiales</taxon>
        <taxon>Drepanopezizaceae</taxon>
        <taxon>Drepanopeziza</taxon>
    </lineage>
</organism>
<keyword evidence="3" id="KW-1185">Reference proteome</keyword>
<dbReference type="HOGENOM" id="CLU_1489314_0_0_1"/>